<dbReference type="Proteomes" id="UP000544134">
    <property type="component" value="Unassembled WGS sequence"/>
</dbReference>
<proteinExistence type="predicted"/>
<sequence>MFVGKPDVLLDAIQLDSIVEAGAAGLSSTTAVADSRMHDLLGPSLSMERAAAFASEILFRRIASADARVAMACTSVPK</sequence>
<name>A0A848IR82_9BURK</name>
<keyword evidence="2" id="KW-1185">Reference proteome</keyword>
<evidence type="ECO:0000313" key="1">
    <source>
        <dbReference type="EMBL" id="NMM03536.1"/>
    </source>
</evidence>
<accession>A0A848IR82</accession>
<gene>
    <name evidence="1" type="ORF">HHL24_37365</name>
</gene>
<dbReference type="EMBL" id="JABBGJ010000055">
    <property type="protein sequence ID" value="NMM03536.1"/>
    <property type="molecule type" value="Genomic_DNA"/>
</dbReference>
<comment type="caution">
    <text evidence="1">The sequence shown here is derived from an EMBL/GenBank/DDBJ whole genome shotgun (WGS) entry which is preliminary data.</text>
</comment>
<organism evidence="1 2">
    <name type="scientific">Paraburkholderia polaris</name>
    <dbReference type="NCBI Taxonomy" id="2728848"/>
    <lineage>
        <taxon>Bacteria</taxon>
        <taxon>Pseudomonadati</taxon>
        <taxon>Pseudomonadota</taxon>
        <taxon>Betaproteobacteria</taxon>
        <taxon>Burkholderiales</taxon>
        <taxon>Burkholderiaceae</taxon>
        <taxon>Paraburkholderia</taxon>
    </lineage>
</organism>
<dbReference type="AlphaFoldDB" id="A0A848IR82"/>
<protein>
    <submittedName>
        <fullName evidence="1">Uncharacterized protein</fullName>
    </submittedName>
</protein>
<reference evidence="1 2" key="1">
    <citation type="submission" date="2020-04" db="EMBL/GenBank/DDBJ databases">
        <title>Paraburkholderia sp. RP-4-7 isolated from soil.</title>
        <authorList>
            <person name="Dahal R.H."/>
        </authorList>
    </citation>
    <scope>NUCLEOTIDE SEQUENCE [LARGE SCALE GENOMIC DNA]</scope>
    <source>
        <strain evidence="1 2">RP-4-7</strain>
    </source>
</reference>
<dbReference type="RefSeq" id="WP_169490335.1">
    <property type="nucleotide sequence ID" value="NZ_JABBGJ010000055.1"/>
</dbReference>
<evidence type="ECO:0000313" key="2">
    <source>
        <dbReference type="Proteomes" id="UP000544134"/>
    </source>
</evidence>